<feature type="domain" description="Hcy-binding" evidence="5">
    <location>
        <begin position="1"/>
        <end position="290"/>
    </location>
</feature>
<dbReference type="GO" id="GO:0032259">
    <property type="term" value="P:methylation"/>
    <property type="evidence" value="ECO:0007669"/>
    <property type="project" value="UniProtKB-KW"/>
</dbReference>
<dbReference type="Proteomes" id="UP000030021">
    <property type="component" value="Unassembled WGS sequence"/>
</dbReference>
<evidence type="ECO:0000256" key="3">
    <source>
        <dbReference type="PIRSR" id="PIRSR037505-2"/>
    </source>
</evidence>
<dbReference type="HOGENOM" id="CLU_004914_3_0_5"/>
<dbReference type="EC" id="2.1.1.10" evidence="6"/>
<dbReference type="STRING" id="215743.ROSMUCSMR3_03062"/>
<dbReference type="OrthoDB" id="9803687at2"/>
<dbReference type="GO" id="GO:0009086">
    <property type="term" value="P:methionine biosynthetic process"/>
    <property type="evidence" value="ECO:0007669"/>
    <property type="project" value="InterPro"/>
</dbReference>
<dbReference type="SUPFAM" id="SSF82282">
    <property type="entry name" value="Homocysteine S-methyltransferase"/>
    <property type="match status" value="1"/>
</dbReference>
<evidence type="ECO:0000259" key="5">
    <source>
        <dbReference type="PROSITE" id="PS50970"/>
    </source>
</evidence>
<name>A0A0A0HLT2_9RHOB</name>
<dbReference type="GO" id="GO:0008270">
    <property type="term" value="F:zinc ion binding"/>
    <property type="evidence" value="ECO:0007669"/>
    <property type="project" value="InterPro"/>
</dbReference>
<evidence type="ECO:0000256" key="1">
    <source>
        <dbReference type="ARBA" id="ARBA00022603"/>
    </source>
</evidence>
<feature type="binding site" evidence="3 4">
    <location>
        <position position="276"/>
    </location>
    <ligand>
        <name>Zn(2+)</name>
        <dbReference type="ChEBI" id="CHEBI:29105"/>
    </ligand>
</feature>
<feature type="binding site" evidence="3 4">
    <location>
        <position position="202"/>
    </location>
    <ligand>
        <name>Zn(2+)</name>
        <dbReference type="ChEBI" id="CHEBI:29105"/>
    </ligand>
</feature>
<dbReference type="EMBL" id="AONH01000013">
    <property type="protein sequence ID" value="KGM87639.1"/>
    <property type="molecule type" value="Genomic_DNA"/>
</dbReference>
<keyword evidence="3 4" id="KW-0862">Zinc</keyword>
<dbReference type="PANTHER" id="PTHR11103:SF18">
    <property type="entry name" value="SLR1189 PROTEIN"/>
    <property type="match status" value="1"/>
</dbReference>
<evidence type="ECO:0000313" key="6">
    <source>
        <dbReference type="EMBL" id="KGM87639.1"/>
    </source>
</evidence>
<dbReference type="GO" id="GO:0008168">
    <property type="term" value="F:methyltransferase activity"/>
    <property type="evidence" value="ECO:0007669"/>
    <property type="project" value="UniProtKB-UniRule"/>
</dbReference>
<evidence type="ECO:0000313" key="7">
    <source>
        <dbReference type="Proteomes" id="UP000030021"/>
    </source>
</evidence>
<keyword evidence="3 4" id="KW-0479">Metal-binding</keyword>
<protein>
    <submittedName>
        <fullName evidence="6">Homocysteine S-methyltransferase</fullName>
        <ecNumber evidence="6">2.1.1.10</ecNumber>
    </submittedName>
</protein>
<accession>A0A0A0HLT2</accession>
<dbReference type="RefSeq" id="WP_037273527.1">
    <property type="nucleotide sequence ID" value="NZ_KN293980.1"/>
</dbReference>
<organism evidence="6 7">
    <name type="scientific">Roseovarius mucosus DSM 17069</name>
    <dbReference type="NCBI Taxonomy" id="1288298"/>
    <lineage>
        <taxon>Bacteria</taxon>
        <taxon>Pseudomonadati</taxon>
        <taxon>Pseudomonadota</taxon>
        <taxon>Alphaproteobacteria</taxon>
        <taxon>Rhodobacterales</taxon>
        <taxon>Roseobacteraceae</taxon>
        <taxon>Roseovarius</taxon>
    </lineage>
</organism>
<comment type="caution">
    <text evidence="6">The sequence shown here is derived from an EMBL/GenBank/DDBJ whole genome shotgun (WGS) entry which is preliminary data.</text>
</comment>
<evidence type="ECO:0000256" key="2">
    <source>
        <dbReference type="ARBA" id="ARBA00022679"/>
    </source>
</evidence>
<dbReference type="PANTHER" id="PTHR11103">
    <property type="entry name" value="SLR1189 PROTEIN"/>
    <property type="match status" value="1"/>
</dbReference>
<sequence>MTAITLLDGSIGQELVKRSGDRATPLWSTQVMIDHPGFVRLVHDDYFAAGATVASTNTYAVLRDRLTRVGLQDEVAQLTDVAVSAAVAARDAHGSGRVAGAIGPLVQSYRPDLCPPAVEAAALYAENVALLRDRVDLILLETMASVDQARGGLMAAGQSGLPVWLGVTVMDDDGTRLRSGEGLGDLAALVAEFAPEAVLINCTRPESVAAGLEIVRGFGVPSGAYANGFTCISAGFLGAAPTVDALEQRSDLSPDAYADFAMGWVAQGASIVGGCCEVGPAHIAELARRLRAAGHDIV</sequence>
<reference evidence="6 7" key="1">
    <citation type="submission" date="2013-01" db="EMBL/GenBank/DDBJ databases">
        <authorList>
            <person name="Fiebig A."/>
            <person name="Goeker M."/>
            <person name="Klenk H.-P.P."/>
        </authorList>
    </citation>
    <scope>NUCLEOTIDE SEQUENCE [LARGE SCALE GENOMIC DNA]</scope>
    <source>
        <strain evidence="6 7">DSM 17069</strain>
    </source>
</reference>
<dbReference type="PATRIC" id="fig|1288298.3.peg.2386"/>
<proteinExistence type="predicted"/>
<dbReference type="PROSITE" id="PS50970">
    <property type="entry name" value="HCY"/>
    <property type="match status" value="1"/>
</dbReference>
<comment type="cofactor">
    <cofactor evidence="3">
        <name>Zn(2+)</name>
        <dbReference type="ChEBI" id="CHEBI:29105"/>
    </cofactor>
    <text evidence="3">Binds 1 zinc ion per subunit.</text>
</comment>
<dbReference type="eggNOG" id="COG2040">
    <property type="taxonomic scope" value="Bacteria"/>
</dbReference>
<dbReference type="InterPro" id="IPR017226">
    <property type="entry name" value="BHMT-like"/>
</dbReference>
<dbReference type="Gene3D" id="3.20.20.330">
    <property type="entry name" value="Homocysteine-binding-like domain"/>
    <property type="match status" value="1"/>
</dbReference>
<dbReference type="InterPro" id="IPR036589">
    <property type="entry name" value="HCY_dom_sf"/>
</dbReference>
<evidence type="ECO:0000256" key="4">
    <source>
        <dbReference type="PROSITE-ProRule" id="PRU00333"/>
    </source>
</evidence>
<dbReference type="Pfam" id="PF02574">
    <property type="entry name" value="S-methyl_trans"/>
    <property type="match status" value="1"/>
</dbReference>
<keyword evidence="1 4" id="KW-0489">Methyltransferase</keyword>
<dbReference type="AlphaFoldDB" id="A0A0A0HLT2"/>
<gene>
    <name evidence="6" type="ORF">rosmuc_02375</name>
</gene>
<dbReference type="InterPro" id="IPR003726">
    <property type="entry name" value="HCY_dom"/>
</dbReference>
<dbReference type="PIRSF" id="PIRSF037505">
    <property type="entry name" value="Betaine_HMT"/>
    <property type="match status" value="1"/>
</dbReference>
<keyword evidence="2 4" id="KW-0808">Transferase</keyword>
<feature type="binding site" evidence="3 4">
    <location>
        <position position="275"/>
    </location>
    <ligand>
        <name>Zn(2+)</name>
        <dbReference type="ChEBI" id="CHEBI:29105"/>
    </ligand>
</feature>